<dbReference type="Proteomes" id="UP000799424">
    <property type="component" value="Unassembled WGS sequence"/>
</dbReference>
<dbReference type="AlphaFoldDB" id="A0A6A7AIR0"/>
<organism evidence="2 3">
    <name type="scientific">Ophiobolus disseminans</name>
    <dbReference type="NCBI Taxonomy" id="1469910"/>
    <lineage>
        <taxon>Eukaryota</taxon>
        <taxon>Fungi</taxon>
        <taxon>Dikarya</taxon>
        <taxon>Ascomycota</taxon>
        <taxon>Pezizomycotina</taxon>
        <taxon>Dothideomycetes</taxon>
        <taxon>Pleosporomycetidae</taxon>
        <taxon>Pleosporales</taxon>
        <taxon>Pleosporineae</taxon>
        <taxon>Phaeosphaeriaceae</taxon>
        <taxon>Ophiobolus</taxon>
    </lineage>
</organism>
<name>A0A6A7AIR0_9PLEO</name>
<dbReference type="CDD" id="cd00593">
    <property type="entry name" value="RIBOc"/>
    <property type="match status" value="1"/>
</dbReference>
<feature type="domain" description="RNase III" evidence="1">
    <location>
        <begin position="13"/>
        <end position="140"/>
    </location>
</feature>
<evidence type="ECO:0000313" key="2">
    <source>
        <dbReference type="EMBL" id="KAF2832475.1"/>
    </source>
</evidence>
<dbReference type="GO" id="GO:0004525">
    <property type="term" value="F:ribonuclease III activity"/>
    <property type="evidence" value="ECO:0007669"/>
    <property type="project" value="InterPro"/>
</dbReference>
<dbReference type="EMBL" id="MU006217">
    <property type="protein sequence ID" value="KAF2832475.1"/>
    <property type="molecule type" value="Genomic_DNA"/>
</dbReference>
<dbReference type="SUPFAM" id="SSF69065">
    <property type="entry name" value="RNase III domain-like"/>
    <property type="match status" value="1"/>
</dbReference>
<dbReference type="Pfam" id="PF00636">
    <property type="entry name" value="Ribonuclease_3"/>
    <property type="match status" value="1"/>
</dbReference>
<dbReference type="GO" id="GO:0006396">
    <property type="term" value="P:RNA processing"/>
    <property type="evidence" value="ECO:0007669"/>
    <property type="project" value="InterPro"/>
</dbReference>
<evidence type="ECO:0000313" key="3">
    <source>
        <dbReference type="Proteomes" id="UP000799424"/>
    </source>
</evidence>
<dbReference type="OrthoDB" id="67027at2759"/>
<accession>A0A6A7AIR0</accession>
<dbReference type="InterPro" id="IPR036389">
    <property type="entry name" value="RNase_III_sf"/>
</dbReference>
<protein>
    <submittedName>
        <fullName evidence="2">Ribonuclease III</fullName>
    </submittedName>
</protein>
<dbReference type="PROSITE" id="PS50142">
    <property type="entry name" value="RNASE_3_2"/>
    <property type="match status" value="1"/>
</dbReference>
<keyword evidence="3" id="KW-1185">Reference proteome</keyword>
<gene>
    <name evidence="2" type="ORF">CC86DRAFT_401242</name>
</gene>
<dbReference type="InterPro" id="IPR000999">
    <property type="entry name" value="RNase_III_dom"/>
</dbReference>
<dbReference type="Gene3D" id="1.10.1520.10">
    <property type="entry name" value="Ribonuclease III domain"/>
    <property type="match status" value="1"/>
</dbReference>
<evidence type="ECO:0000259" key="1">
    <source>
        <dbReference type="PROSITE" id="PS50142"/>
    </source>
</evidence>
<proteinExistence type="predicted"/>
<reference evidence="2" key="1">
    <citation type="journal article" date="2020" name="Stud. Mycol.">
        <title>101 Dothideomycetes genomes: a test case for predicting lifestyles and emergence of pathogens.</title>
        <authorList>
            <person name="Haridas S."/>
            <person name="Albert R."/>
            <person name="Binder M."/>
            <person name="Bloem J."/>
            <person name="Labutti K."/>
            <person name="Salamov A."/>
            <person name="Andreopoulos B."/>
            <person name="Baker S."/>
            <person name="Barry K."/>
            <person name="Bills G."/>
            <person name="Bluhm B."/>
            <person name="Cannon C."/>
            <person name="Castanera R."/>
            <person name="Culley D."/>
            <person name="Daum C."/>
            <person name="Ezra D."/>
            <person name="Gonzalez J."/>
            <person name="Henrissat B."/>
            <person name="Kuo A."/>
            <person name="Liang C."/>
            <person name="Lipzen A."/>
            <person name="Lutzoni F."/>
            <person name="Magnuson J."/>
            <person name="Mondo S."/>
            <person name="Nolan M."/>
            <person name="Ohm R."/>
            <person name="Pangilinan J."/>
            <person name="Park H.-J."/>
            <person name="Ramirez L."/>
            <person name="Alfaro M."/>
            <person name="Sun H."/>
            <person name="Tritt A."/>
            <person name="Yoshinaga Y."/>
            <person name="Zwiers L.-H."/>
            <person name="Turgeon B."/>
            <person name="Goodwin S."/>
            <person name="Spatafora J."/>
            <person name="Crous P."/>
            <person name="Grigoriev I."/>
        </authorList>
    </citation>
    <scope>NUCLEOTIDE SEQUENCE</scope>
    <source>
        <strain evidence="2">CBS 113818</strain>
    </source>
</reference>
<sequence length="159" mass="17373">MATQTIYINEAQFSACEAIINYTFTDKLLLLQALNATSLPISYAGKTHAFQKNDALAVLGDTRMDAVLCRWWWDMTSPRVKAHWTKMRLDKCGNSALVELGRELGLDKCVISNPGTTTVSDKMLATAVEAVLGAVYLDGEEGVLEGVLRGLGFGEHGYL</sequence>